<evidence type="ECO:0000313" key="3">
    <source>
        <dbReference type="EMBL" id="MYL20775.1"/>
    </source>
</evidence>
<comment type="caution">
    <text evidence="3">The sequence shown here is derived from an EMBL/GenBank/DDBJ whole genome shotgun (WGS) entry which is preliminary data.</text>
</comment>
<dbReference type="EMBL" id="WMET01000003">
    <property type="protein sequence ID" value="MYL20775.1"/>
    <property type="molecule type" value="Genomic_DNA"/>
</dbReference>
<dbReference type="RefSeq" id="WP_160837887.1">
    <property type="nucleotide sequence ID" value="NZ_WMET01000003.1"/>
</dbReference>
<keyword evidence="1" id="KW-0472">Membrane</keyword>
<dbReference type="OrthoDB" id="2970641at2"/>
<evidence type="ECO:0000313" key="4">
    <source>
        <dbReference type="Proteomes" id="UP000460949"/>
    </source>
</evidence>
<keyword evidence="1" id="KW-0812">Transmembrane</keyword>
<gene>
    <name evidence="3" type="ORF">GLW04_12810</name>
</gene>
<keyword evidence="1" id="KW-1133">Transmembrane helix</keyword>
<reference evidence="3 4" key="1">
    <citation type="submission" date="2019-11" db="EMBL/GenBank/DDBJ databases">
        <title>Genome sequences of 17 halophilic strains isolated from different environments.</title>
        <authorList>
            <person name="Furrow R.E."/>
        </authorList>
    </citation>
    <scope>NUCLEOTIDE SEQUENCE [LARGE SCALE GENOMIC DNA]</scope>
    <source>
        <strain evidence="3 4">22511_23_Filter</strain>
    </source>
</reference>
<dbReference type="Proteomes" id="UP000460949">
    <property type="component" value="Unassembled WGS sequence"/>
</dbReference>
<proteinExistence type="predicted"/>
<dbReference type="Pfam" id="PF07331">
    <property type="entry name" value="TctB"/>
    <property type="match status" value="1"/>
</dbReference>
<feature type="domain" description="DUF1468" evidence="2">
    <location>
        <begin position="11"/>
        <end position="157"/>
    </location>
</feature>
<dbReference type="InterPro" id="IPR009936">
    <property type="entry name" value="DUF1468"/>
</dbReference>
<evidence type="ECO:0000256" key="1">
    <source>
        <dbReference type="SAM" id="Phobius"/>
    </source>
</evidence>
<organism evidence="3 4">
    <name type="scientific">Halobacillus litoralis</name>
    <dbReference type="NCBI Taxonomy" id="45668"/>
    <lineage>
        <taxon>Bacteria</taxon>
        <taxon>Bacillati</taxon>
        <taxon>Bacillota</taxon>
        <taxon>Bacilli</taxon>
        <taxon>Bacillales</taxon>
        <taxon>Bacillaceae</taxon>
        <taxon>Halobacillus</taxon>
    </lineage>
</organism>
<feature type="transmembrane region" description="Helical" evidence="1">
    <location>
        <begin position="44"/>
        <end position="65"/>
    </location>
</feature>
<feature type="transmembrane region" description="Helical" evidence="1">
    <location>
        <begin position="89"/>
        <end position="110"/>
    </location>
</feature>
<sequence length="162" mass="18405">MMTVKRDAMNAVILLAFCGLAFYGSTLIPERSLGKTEGDFFPNIIIGILAVLSLLLLVKSVYAYVTSEKQQRTEPKTSLKERWAEGKKVWYTFALFGAYIFIMPLAGYFLSSVAFLFTLYLLLSSNRKRLWLVLIISIVVTYVLSFIFQKFLLVFLPSGVLF</sequence>
<accession>A0A845DWB9</accession>
<protein>
    <submittedName>
        <fullName evidence="3">Tripartite tricarboxylate transporter TctB family protein</fullName>
    </submittedName>
</protein>
<evidence type="ECO:0000259" key="2">
    <source>
        <dbReference type="Pfam" id="PF07331"/>
    </source>
</evidence>
<name>A0A845DWB9_9BACI</name>
<feature type="transmembrane region" description="Helical" evidence="1">
    <location>
        <begin position="130"/>
        <end position="156"/>
    </location>
</feature>
<dbReference type="AlphaFoldDB" id="A0A845DWB9"/>